<name>A0A0G4HLI9_9ALVE</name>
<dbReference type="PANTHER" id="PTHR45982">
    <property type="entry name" value="REGULATOR OF CHROMOSOME CONDENSATION"/>
    <property type="match status" value="1"/>
</dbReference>
<proteinExistence type="predicted"/>
<dbReference type="Pfam" id="PF00415">
    <property type="entry name" value="RCC1"/>
    <property type="match status" value="1"/>
</dbReference>
<protein>
    <submittedName>
        <fullName evidence="4">Uncharacterized protein</fullName>
    </submittedName>
</protein>
<dbReference type="PhylomeDB" id="A0A0G4HLI9"/>
<evidence type="ECO:0000256" key="2">
    <source>
        <dbReference type="SAM" id="MobiDB-lite"/>
    </source>
</evidence>
<dbReference type="InterPro" id="IPR000408">
    <property type="entry name" value="Reg_chr_condens"/>
</dbReference>
<feature type="region of interest" description="Disordered" evidence="2">
    <location>
        <begin position="582"/>
        <end position="606"/>
    </location>
</feature>
<evidence type="ECO:0000256" key="3">
    <source>
        <dbReference type="SAM" id="Phobius"/>
    </source>
</evidence>
<keyword evidence="3" id="KW-0812">Transmembrane</keyword>
<dbReference type="EMBL" id="CDMZ01003126">
    <property type="protein sequence ID" value="CEM45196.1"/>
    <property type="molecule type" value="Genomic_DNA"/>
</dbReference>
<gene>
    <name evidence="4" type="ORF">Cvel_7437</name>
</gene>
<dbReference type="Gene3D" id="2.130.10.30">
    <property type="entry name" value="Regulator of chromosome condensation 1/beta-lactamase-inhibitor protein II"/>
    <property type="match status" value="2"/>
</dbReference>
<feature type="transmembrane region" description="Helical" evidence="3">
    <location>
        <begin position="777"/>
        <end position="802"/>
    </location>
</feature>
<feature type="region of interest" description="Disordered" evidence="2">
    <location>
        <begin position="1"/>
        <end position="36"/>
    </location>
</feature>
<accession>A0A0G4HLI9</accession>
<dbReference type="SUPFAM" id="SSF50985">
    <property type="entry name" value="RCC1/BLIP-II"/>
    <property type="match status" value="1"/>
</dbReference>
<feature type="repeat" description="RCC1" evidence="1">
    <location>
        <begin position="153"/>
        <end position="217"/>
    </location>
</feature>
<organism evidence="4">
    <name type="scientific">Chromera velia CCMP2878</name>
    <dbReference type="NCBI Taxonomy" id="1169474"/>
    <lineage>
        <taxon>Eukaryota</taxon>
        <taxon>Sar</taxon>
        <taxon>Alveolata</taxon>
        <taxon>Colpodellida</taxon>
        <taxon>Chromeraceae</taxon>
        <taxon>Chromera</taxon>
    </lineage>
</organism>
<dbReference type="PANTHER" id="PTHR45982:SF1">
    <property type="entry name" value="REGULATOR OF CHROMOSOME CONDENSATION"/>
    <property type="match status" value="1"/>
</dbReference>
<dbReference type="InterPro" id="IPR009091">
    <property type="entry name" value="RCC1/BLIP-II"/>
</dbReference>
<reference evidence="4" key="1">
    <citation type="submission" date="2014-11" db="EMBL/GenBank/DDBJ databases">
        <authorList>
            <person name="Otto D Thomas"/>
            <person name="Naeem Raeece"/>
        </authorList>
    </citation>
    <scope>NUCLEOTIDE SEQUENCE</scope>
</reference>
<dbReference type="InterPro" id="IPR051553">
    <property type="entry name" value="Ran_GTPase-activating"/>
</dbReference>
<sequence length="854" mass="93095">MPTGLQDEAEGDTSGQAGTGSVTRPLQTESPTGWPSPISAAALGQSHSLVVAGGRVMSFGLGIGIGLEWAAPQWNPTEIPGLTDVKDVCAGKHFSLALLNNGTVLSWGQLHGVGFDFDQLPTEVKLAGEGQWNGTVVGISCGGSLRAAWTDRGALYTWGSNENRQCCIGHSQEQGTHQMTGEAPLRIATPTQVEALKGVKVVGAVGYRDQLLILPEDPGMFFLCGKSAEFGKGDENESAVISGKDSSAPKVLLPSIRGLENHKVVGAALGEDQPPIAHGILNLNASFIILILEDEGRRRLFVLGADGKEVLTREGESLHDFDFSDKGGLPLDVLEVGVQKDRALVLLSDNSVRSFKVSAEGGFKRDNGMAYRPLVAQEPNAVEALRNSALSLAKAISLGQNWIVITKDGPMGPFLPEDYGSEALVEFGIGKEQRIERIHSFGPLEPPVLAKGGYEIPSEWKWSGTHLRPSSLPFSVKRKGASSGYYRLDGDGDLTRFEPYIRGTPIGVGWDVEFECQTGLLIPYDRALCNTTEDGAPPFFEPSGEVTCKGCEQKVPSWAKSEHESPVSPLLLEVKKNIQKNATQQTVGARDDVRTDGEKESEEEWREYKKGEAIGVGDRLRLRCASGRLVPTVVEATESHHQVAEQLSKGVECRWSSTAQPEPVFKDDLNETLSFHCTGCSVPRQWLSGERPKGSRYIVDLSSIRRAGREETESFQPNGTRGVAINDTLFFTCPEGGKLQVDEKARVRGGATCVNPLGREQFDLEVSDVKCVRSTGAIFAEVCLWTCFVLLLAVAVWVFVWYGWKETWRRRRIARRLNLQRLVVPPEGADVSEIITERPRSLAEQETRARRRAQ</sequence>
<keyword evidence="3" id="KW-0472">Membrane</keyword>
<dbReference type="VEuPathDB" id="CryptoDB:Cvel_7437"/>
<feature type="compositionally biased region" description="Basic and acidic residues" evidence="2">
    <location>
        <begin position="589"/>
        <end position="598"/>
    </location>
</feature>
<dbReference type="AlphaFoldDB" id="A0A0G4HLI9"/>
<dbReference type="Pfam" id="PF13540">
    <property type="entry name" value="RCC1_2"/>
    <property type="match status" value="1"/>
</dbReference>
<dbReference type="GO" id="GO:0005085">
    <property type="term" value="F:guanyl-nucleotide exchange factor activity"/>
    <property type="evidence" value="ECO:0007669"/>
    <property type="project" value="TreeGrafter"/>
</dbReference>
<dbReference type="PROSITE" id="PS50012">
    <property type="entry name" value="RCC1_3"/>
    <property type="match status" value="1"/>
</dbReference>
<dbReference type="GO" id="GO:0005737">
    <property type="term" value="C:cytoplasm"/>
    <property type="evidence" value="ECO:0007669"/>
    <property type="project" value="TreeGrafter"/>
</dbReference>
<evidence type="ECO:0000313" key="4">
    <source>
        <dbReference type="EMBL" id="CEM45196.1"/>
    </source>
</evidence>
<evidence type="ECO:0000256" key="1">
    <source>
        <dbReference type="PROSITE-ProRule" id="PRU00235"/>
    </source>
</evidence>
<feature type="compositionally biased region" description="Polar residues" evidence="2">
    <location>
        <begin position="13"/>
        <end position="33"/>
    </location>
</feature>
<keyword evidence="3" id="KW-1133">Transmembrane helix</keyword>